<dbReference type="SUPFAM" id="SSF55205">
    <property type="entry name" value="EPT/RTPC-like"/>
    <property type="match status" value="1"/>
</dbReference>
<dbReference type="InterPro" id="IPR036968">
    <property type="entry name" value="Enolpyruvate_Tfrase_sf"/>
</dbReference>
<keyword evidence="7" id="KW-0573">Peptidoglycan synthesis</keyword>
<evidence type="ECO:0000256" key="15">
    <source>
        <dbReference type="ARBA" id="ARBA00047527"/>
    </source>
</evidence>
<dbReference type="InterPro" id="IPR001986">
    <property type="entry name" value="Enolpyruvate_Tfrase_dom"/>
</dbReference>
<dbReference type="GO" id="GO:0008760">
    <property type="term" value="F:UDP-N-acetylglucosamine 1-carboxyvinyltransferase activity"/>
    <property type="evidence" value="ECO:0007669"/>
    <property type="project" value="UniProtKB-EC"/>
</dbReference>
<evidence type="ECO:0000256" key="13">
    <source>
        <dbReference type="ARBA" id="ARBA00042443"/>
    </source>
</evidence>
<evidence type="ECO:0000256" key="12">
    <source>
        <dbReference type="ARBA" id="ARBA00039754"/>
    </source>
</evidence>
<comment type="catalytic activity">
    <reaction evidence="15">
        <text>phosphoenolpyruvate + UDP-N-acetyl-alpha-D-glucosamine = UDP-N-acetyl-3-O-(1-carboxyvinyl)-alpha-D-glucosamine + phosphate</text>
        <dbReference type="Rhea" id="RHEA:18681"/>
        <dbReference type="ChEBI" id="CHEBI:43474"/>
        <dbReference type="ChEBI" id="CHEBI:57705"/>
        <dbReference type="ChEBI" id="CHEBI:58702"/>
        <dbReference type="ChEBI" id="CHEBI:68483"/>
        <dbReference type="EC" id="2.5.1.7"/>
    </reaction>
</comment>
<dbReference type="KEGG" id="nabu:FZC36_01900"/>
<evidence type="ECO:0000256" key="6">
    <source>
        <dbReference type="ARBA" id="ARBA00022960"/>
    </source>
</evidence>
<comment type="pathway">
    <text evidence="2">Cell wall biogenesis; peptidoglycan biosynthesis.</text>
</comment>
<evidence type="ECO:0000256" key="1">
    <source>
        <dbReference type="ARBA" id="ARBA00004496"/>
    </source>
</evidence>
<dbReference type="InterPro" id="IPR050068">
    <property type="entry name" value="MurA_subfamily"/>
</dbReference>
<evidence type="ECO:0000256" key="3">
    <source>
        <dbReference type="ARBA" id="ARBA00022490"/>
    </source>
</evidence>
<evidence type="ECO:0000313" key="17">
    <source>
        <dbReference type="EMBL" id="QEK39177.1"/>
    </source>
</evidence>
<evidence type="ECO:0000256" key="7">
    <source>
        <dbReference type="ARBA" id="ARBA00022984"/>
    </source>
</evidence>
<keyword evidence="8" id="KW-0131">Cell cycle</keyword>
<name>A0A5C0UHH5_9PROT</name>
<organism evidence="17 18">
    <name type="scientific">Candidatus Nesciobacter abundans</name>
    <dbReference type="NCBI Taxonomy" id="2601668"/>
    <lineage>
        <taxon>Bacteria</taxon>
        <taxon>Pseudomonadati</taxon>
        <taxon>Pseudomonadota</taxon>
        <taxon>Alphaproteobacteria</taxon>
        <taxon>Holosporales</taxon>
        <taxon>Holosporaceae</taxon>
        <taxon>Candidatus Nesciobacter</taxon>
    </lineage>
</organism>
<sequence length="438" mass="48641">MNFCQITGSKNIGGKITCSGSKNFSTKAIIASMLSDQTSFFENVPEIGDIDSLKTLIEDCGGSLIIKNNKAEVIPGKSKSIIKARDNVMYGRLSILFLAVLIHKFDYVEVPNQDGCDFSGRPLNFHEKISEKFGFKLGSKDCSFFAEKSKKLEGQDIKLDFPSVGATEFAIFLAVMAKGFSTIENIAIEPEIKSLITMLQNMGAKIHYLKTRKLFVEGVEELCGIKTEMIGDRVEASSWAVLAACTDSVIEVENINPEHMSGFLGIFRRMGGGFELEKNSIKFFKKEKLHNILVQTDTYPGFSTDYQAMLSVMMTQSEGMGIIHETLFKYRLHHLETLKLFGANTYSSVHCVGDVCRFKDQNYLHSGFIVGPTKLTAPKKTVFAENLRSGMAYVLAACISEGTTSIGNMDFVYRGYSDLYNKLKSVNVNVKLIDNEVI</sequence>
<dbReference type="Pfam" id="PF00275">
    <property type="entry name" value="EPSP_synthase"/>
    <property type="match status" value="1"/>
</dbReference>
<dbReference type="InterPro" id="IPR013792">
    <property type="entry name" value="RNA3'P_cycl/enolpyr_Trfase_a/b"/>
</dbReference>
<dbReference type="OrthoDB" id="9803760at2"/>
<dbReference type="AlphaFoldDB" id="A0A5C0UHH5"/>
<dbReference type="Gene3D" id="3.65.10.10">
    <property type="entry name" value="Enolpyruvate transferase domain"/>
    <property type="match status" value="2"/>
</dbReference>
<evidence type="ECO:0000256" key="4">
    <source>
        <dbReference type="ARBA" id="ARBA00022618"/>
    </source>
</evidence>
<evidence type="ECO:0000256" key="10">
    <source>
        <dbReference type="ARBA" id="ARBA00038367"/>
    </source>
</evidence>
<reference evidence="17 18" key="1">
    <citation type="submission" date="2019-08" db="EMBL/GenBank/DDBJ databases">
        <title>Highly reduced genomes of protist endosymbionts show evolutionary convergence.</title>
        <authorList>
            <person name="George E."/>
            <person name="Husnik F."/>
            <person name="Tashyreva D."/>
            <person name="Prokopchuk G."/>
            <person name="Horak A."/>
            <person name="Kwong W.K."/>
            <person name="Lukes J."/>
            <person name="Keeling P.J."/>
        </authorList>
    </citation>
    <scope>NUCLEOTIDE SEQUENCE [LARGE SCALE GENOMIC DNA]</scope>
    <source>
        <strain evidence="17">1604HC</strain>
    </source>
</reference>
<keyword evidence="6" id="KW-0133">Cell shape</keyword>
<gene>
    <name evidence="17" type="ORF">FZC36_01900</name>
</gene>
<dbReference type="NCBIfam" id="NF006873">
    <property type="entry name" value="PRK09369.1"/>
    <property type="match status" value="1"/>
</dbReference>
<protein>
    <recommendedName>
        <fullName evidence="12">UDP-N-acetylglucosamine 1-carboxyvinyltransferase</fullName>
        <ecNumber evidence="11">2.5.1.7</ecNumber>
    </recommendedName>
    <alternativeName>
        <fullName evidence="13">Enoylpyruvate transferase</fullName>
    </alternativeName>
    <alternativeName>
        <fullName evidence="14">UDP-N-acetylglucosamine enolpyruvyl transferase</fullName>
    </alternativeName>
</protein>
<evidence type="ECO:0000256" key="2">
    <source>
        <dbReference type="ARBA" id="ARBA00004752"/>
    </source>
</evidence>
<evidence type="ECO:0000256" key="14">
    <source>
        <dbReference type="ARBA" id="ARBA00042842"/>
    </source>
</evidence>
<dbReference type="GO" id="GO:0009252">
    <property type="term" value="P:peptidoglycan biosynthetic process"/>
    <property type="evidence" value="ECO:0007669"/>
    <property type="project" value="UniProtKB-KW"/>
</dbReference>
<dbReference type="Proteomes" id="UP000324924">
    <property type="component" value="Chromosome"/>
</dbReference>
<accession>A0A5C0UHH5</accession>
<comment type="subcellular location">
    <subcellularLocation>
        <location evidence="1">Cytoplasm</location>
    </subcellularLocation>
</comment>
<dbReference type="GO" id="GO:0051301">
    <property type="term" value="P:cell division"/>
    <property type="evidence" value="ECO:0007669"/>
    <property type="project" value="UniProtKB-KW"/>
</dbReference>
<keyword evidence="9" id="KW-0961">Cell wall biogenesis/degradation</keyword>
<dbReference type="GO" id="GO:0008360">
    <property type="term" value="P:regulation of cell shape"/>
    <property type="evidence" value="ECO:0007669"/>
    <property type="project" value="UniProtKB-KW"/>
</dbReference>
<comment type="similarity">
    <text evidence="10">Belongs to the EPSP synthase family. MurA subfamily.</text>
</comment>
<dbReference type="GO" id="GO:0005737">
    <property type="term" value="C:cytoplasm"/>
    <property type="evidence" value="ECO:0007669"/>
    <property type="project" value="UniProtKB-SubCell"/>
</dbReference>
<dbReference type="RefSeq" id="WP_148972300.1">
    <property type="nucleotide sequence ID" value="NZ_CP043314.1"/>
</dbReference>
<keyword evidence="3" id="KW-0963">Cytoplasm</keyword>
<evidence type="ECO:0000256" key="8">
    <source>
        <dbReference type="ARBA" id="ARBA00023306"/>
    </source>
</evidence>
<keyword evidence="5 17" id="KW-0808">Transferase</keyword>
<evidence type="ECO:0000256" key="11">
    <source>
        <dbReference type="ARBA" id="ARBA00039108"/>
    </source>
</evidence>
<evidence type="ECO:0000256" key="5">
    <source>
        <dbReference type="ARBA" id="ARBA00022679"/>
    </source>
</evidence>
<dbReference type="PANTHER" id="PTHR43783">
    <property type="entry name" value="UDP-N-ACETYLGLUCOSAMINE 1-CARBOXYVINYLTRANSFERASE"/>
    <property type="match status" value="1"/>
</dbReference>
<evidence type="ECO:0000256" key="9">
    <source>
        <dbReference type="ARBA" id="ARBA00023316"/>
    </source>
</evidence>
<evidence type="ECO:0000259" key="16">
    <source>
        <dbReference type="Pfam" id="PF00275"/>
    </source>
</evidence>
<keyword evidence="4" id="KW-0132">Cell division</keyword>
<proteinExistence type="inferred from homology"/>
<dbReference type="GO" id="GO:0071555">
    <property type="term" value="P:cell wall organization"/>
    <property type="evidence" value="ECO:0007669"/>
    <property type="project" value="UniProtKB-KW"/>
</dbReference>
<dbReference type="PANTHER" id="PTHR43783:SF1">
    <property type="entry name" value="UDP-N-ACETYLGLUCOSAMINE 1-CARBOXYVINYLTRANSFERASE"/>
    <property type="match status" value="1"/>
</dbReference>
<keyword evidence="18" id="KW-1185">Reference proteome</keyword>
<dbReference type="EMBL" id="CP043314">
    <property type="protein sequence ID" value="QEK39177.1"/>
    <property type="molecule type" value="Genomic_DNA"/>
</dbReference>
<feature type="domain" description="Enolpyruvate transferase" evidence="16">
    <location>
        <begin position="7"/>
        <end position="423"/>
    </location>
</feature>
<dbReference type="EC" id="2.5.1.7" evidence="11"/>
<evidence type="ECO:0000313" key="18">
    <source>
        <dbReference type="Proteomes" id="UP000324924"/>
    </source>
</evidence>